<evidence type="ECO:0000313" key="2">
    <source>
        <dbReference type="EMBL" id="QES49466.1"/>
    </source>
</evidence>
<name>A0A5P2D308_STRVZ</name>
<sequence length="103" mass="11148">MITAEFVTTATDVVTCEACWRDPVQAVRTSPPGTSRDLLCLSCAEQGYPVRTELFPPLGVYGLTWARITMEKHRNPGYPEPPPNPGPPLPSPPPTPTPGRPPV</sequence>
<feature type="compositionally biased region" description="Pro residues" evidence="1">
    <location>
        <begin position="78"/>
        <end position="103"/>
    </location>
</feature>
<dbReference type="RefSeq" id="WP_150209050.1">
    <property type="nucleotide sequence ID" value="NZ_CP029190.1"/>
</dbReference>
<evidence type="ECO:0000256" key="1">
    <source>
        <dbReference type="SAM" id="MobiDB-lite"/>
    </source>
</evidence>
<reference evidence="2 3" key="1">
    <citation type="submission" date="2018-05" db="EMBL/GenBank/DDBJ databases">
        <title>Streptomyces venezuelae.</title>
        <authorList>
            <person name="Kim W."/>
            <person name="Lee N."/>
            <person name="Cho B.-K."/>
        </authorList>
    </citation>
    <scope>NUCLEOTIDE SEQUENCE [LARGE SCALE GENOMIC DNA]</scope>
    <source>
        <strain evidence="2 3">ATCC 21782</strain>
    </source>
</reference>
<dbReference type="Proteomes" id="UP000325211">
    <property type="component" value="Chromosome"/>
</dbReference>
<feature type="region of interest" description="Disordered" evidence="1">
    <location>
        <begin position="73"/>
        <end position="103"/>
    </location>
</feature>
<protein>
    <submittedName>
        <fullName evidence="2">Uncharacterized protein</fullName>
    </submittedName>
</protein>
<dbReference type="OrthoDB" id="4295376at2"/>
<gene>
    <name evidence="2" type="ORF">DEJ50_18265</name>
</gene>
<proteinExistence type="predicted"/>
<evidence type="ECO:0000313" key="3">
    <source>
        <dbReference type="Proteomes" id="UP000325211"/>
    </source>
</evidence>
<dbReference type="AlphaFoldDB" id="A0A5P2D308"/>
<dbReference type="EMBL" id="CP029190">
    <property type="protein sequence ID" value="QES49466.1"/>
    <property type="molecule type" value="Genomic_DNA"/>
</dbReference>
<organism evidence="2 3">
    <name type="scientific">Streptomyces venezuelae</name>
    <dbReference type="NCBI Taxonomy" id="54571"/>
    <lineage>
        <taxon>Bacteria</taxon>
        <taxon>Bacillati</taxon>
        <taxon>Actinomycetota</taxon>
        <taxon>Actinomycetes</taxon>
        <taxon>Kitasatosporales</taxon>
        <taxon>Streptomycetaceae</taxon>
        <taxon>Streptomyces</taxon>
    </lineage>
</organism>
<accession>A0A5P2D308</accession>